<evidence type="ECO:0000313" key="2">
    <source>
        <dbReference type="Proteomes" id="UP000799777"/>
    </source>
</evidence>
<name>A0A9P4GYL6_9PLEO</name>
<reference evidence="1" key="1">
    <citation type="journal article" date="2020" name="Stud. Mycol.">
        <title>101 Dothideomycetes genomes: a test case for predicting lifestyles and emergence of pathogens.</title>
        <authorList>
            <person name="Haridas S."/>
            <person name="Albert R."/>
            <person name="Binder M."/>
            <person name="Bloem J."/>
            <person name="Labutti K."/>
            <person name="Salamov A."/>
            <person name="Andreopoulos B."/>
            <person name="Baker S."/>
            <person name="Barry K."/>
            <person name="Bills G."/>
            <person name="Bluhm B."/>
            <person name="Cannon C."/>
            <person name="Castanera R."/>
            <person name="Culley D."/>
            <person name="Daum C."/>
            <person name="Ezra D."/>
            <person name="Gonzalez J."/>
            <person name="Henrissat B."/>
            <person name="Kuo A."/>
            <person name="Liang C."/>
            <person name="Lipzen A."/>
            <person name="Lutzoni F."/>
            <person name="Magnuson J."/>
            <person name="Mondo S."/>
            <person name="Nolan M."/>
            <person name="Ohm R."/>
            <person name="Pangilinan J."/>
            <person name="Park H.-J."/>
            <person name="Ramirez L."/>
            <person name="Alfaro M."/>
            <person name="Sun H."/>
            <person name="Tritt A."/>
            <person name="Yoshinaga Y."/>
            <person name="Zwiers L.-H."/>
            <person name="Turgeon B."/>
            <person name="Goodwin S."/>
            <person name="Spatafora J."/>
            <person name="Crous P."/>
            <person name="Grigoriev I."/>
        </authorList>
    </citation>
    <scope>NUCLEOTIDE SEQUENCE</scope>
    <source>
        <strain evidence="1">CBS 110217</strain>
    </source>
</reference>
<organism evidence="1 2">
    <name type="scientific">Setomelanomma holmii</name>
    <dbReference type="NCBI Taxonomy" id="210430"/>
    <lineage>
        <taxon>Eukaryota</taxon>
        <taxon>Fungi</taxon>
        <taxon>Dikarya</taxon>
        <taxon>Ascomycota</taxon>
        <taxon>Pezizomycotina</taxon>
        <taxon>Dothideomycetes</taxon>
        <taxon>Pleosporomycetidae</taxon>
        <taxon>Pleosporales</taxon>
        <taxon>Pleosporineae</taxon>
        <taxon>Phaeosphaeriaceae</taxon>
        <taxon>Setomelanomma</taxon>
    </lineage>
</organism>
<sequence>KPFRLLDLPKELRLMVYATLTTTWDQCEVPLNREGSYYATLINPSLLGVRILATCRVVNDEAGAILEPKLARMLQSPPTMLLSIEQTIGLMDLKKSFFAQRNIFEKLVMAPRRPELLHAIDLHRTGHVTIAELRTCLCLSSKTSSTAVKAIASFMLQIAAFKQRRRSYATHSTHQTIAIAVSLPASFTNMLFTFSWSLCVRIVAKLFFGVTQPASVTGLADLSVLAITLIRDLACICKRWNTTSVC</sequence>
<dbReference type="AlphaFoldDB" id="A0A9P4GYL6"/>
<keyword evidence="2" id="KW-1185">Reference proteome</keyword>
<comment type="caution">
    <text evidence="1">The sequence shown here is derived from an EMBL/GenBank/DDBJ whole genome shotgun (WGS) entry which is preliminary data.</text>
</comment>
<dbReference type="EMBL" id="ML978295">
    <property type="protein sequence ID" value="KAF2024446.1"/>
    <property type="molecule type" value="Genomic_DNA"/>
</dbReference>
<dbReference type="Proteomes" id="UP000799777">
    <property type="component" value="Unassembled WGS sequence"/>
</dbReference>
<protein>
    <submittedName>
        <fullName evidence="1">Uncharacterized protein</fullName>
    </submittedName>
</protein>
<feature type="non-terminal residue" evidence="1">
    <location>
        <position position="246"/>
    </location>
</feature>
<evidence type="ECO:0000313" key="1">
    <source>
        <dbReference type="EMBL" id="KAF2024446.1"/>
    </source>
</evidence>
<dbReference type="OrthoDB" id="5314997at2759"/>
<proteinExistence type="predicted"/>
<feature type="non-terminal residue" evidence="1">
    <location>
        <position position="1"/>
    </location>
</feature>
<accession>A0A9P4GYL6</accession>
<gene>
    <name evidence="1" type="ORF">EK21DRAFT_28914</name>
</gene>